<dbReference type="NCBIfam" id="TIGR00621">
    <property type="entry name" value="ssb"/>
    <property type="match status" value="1"/>
</dbReference>
<dbReference type="GO" id="GO:0003677">
    <property type="term" value="F:DNA binding"/>
    <property type="evidence" value="ECO:0007669"/>
    <property type="project" value="UniProtKB-KW"/>
</dbReference>
<dbReference type="SUPFAM" id="SSF50249">
    <property type="entry name" value="Nucleic acid-binding proteins"/>
    <property type="match status" value="1"/>
</dbReference>
<evidence type="ECO:0000256" key="4">
    <source>
        <dbReference type="SAM" id="MobiDB-lite"/>
    </source>
</evidence>
<organism evidence="5 6">
    <name type="scientific">Sutcliffiella rhizosphaerae</name>
    <dbReference type="NCBI Taxonomy" id="2880967"/>
    <lineage>
        <taxon>Bacteria</taxon>
        <taxon>Bacillati</taxon>
        <taxon>Bacillota</taxon>
        <taxon>Bacilli</taxon>
        <taxon>Bacillales</taxon>
        <taxon>Bacillaceae</taxon>
        <taxon>Sutcliffiella</taxon>
    </lineage>
</organism>
<dbReference type="Proteomes" id="UP000789833">
    <property type="component" value="Unassembled WGS sequence"/>
</dbReference>
<evidence type="ECO:0000313" key="6">
    <source>
        <dbReference type="Proteomes" id="UP000789833"/>
    </source>
</evidence>
<dbReference type="RefSeq" id="WP_230503848.1">
    <property type="nucleotide sequence ID" value="NZ_CAKJTJ010000029.1"/>
</dbReference>
<dbReference type="InterPro" id="IPR000424">
    <property type="entry name" value="Primosome_PriB/ssb"/>
</dbReference>
<dbReference type="Pfam" id="PF00436">
    <property type="entry name" value="SSB"/>
    <property type="match status" value="1"/>
</dbReference>
<sequence>MLNRVVLVGRLTKDPELRYTPSGVAVATFTLAVNRTFQNQQGEREADFINCVVWRKPAENVANFLNKGSLAGVDGKLQTRNYEGQDGRRVYVTEVVAESVQFLEPKGSGGGNNSRPNNQNQGYGSSSSFGYDQNQQRSNNNNNNQGYRVDDDPFKNDGQPIDISDDDLPF</sequence>
<dbReference type="PROSITE" id="PS50935">
    <property type="entry name" value="SSB"/>
    <property type="match status" value="1"/>
</dbReference>
<keyword evidence="2" id="KW-0235">DNA replication</keyword>
<feature type="short sequence motif" description="Important for interaction with partner proteins" evidence="2">
    <location>
        <begin position="165"/>
        <end position="170"/>
    </location>
</feature>
<feature type="region of interest" description="Disordered" evidence="4">
    <location>
        <begin position="103"/>
        <end position="170"/>
    </location>
</feature>
<dbReference type="CDD" id="cd04496">
    <property type="entry name" value="SSB_OBF"/>
    <property type="match status" value="1"/>
</dbReference>
<keyword evidence="6" id="KW-1185">Reference proteome</keyword>
<feature type="compositionally biased region" description="Low complexity" evidence="4">
    <location>
        <begin position="113"/>
        <end position="145"/>
    </location>
</feature>
<name>A0ABM8YSA7_9BACI</name>
<comment type="caution">
    <text evidence="5">The sequence shown here is derived from an EMBL/GenBank/DDBJ whole genome shotgun (WGS) entry which is preliminary data.</text>
</comment>
<dbReference type="PANTHER" id="PTHR10302:SF27">
    <property type="entry name" value="SINGLE-STRANDED DNA-BINDING PROTEIN"/>
    <property type="match status" value="1"/>
</dbReference>
<proteinExistence type="inferred from homology"/>
<keyword evidence="2" id="KW-0234">DNA repair</keyword>
<evidence type="ECO:0000256" key="2">
    <source>
        <dbReference type="HAMAP-Rule" id="MF_00984"/>
    </source>
</evidence>
<dbReference type="Gene3D" id="2.40.50.140">
    <property type="entry name" value="Nucleic acid-binding proteins"/>
    <property type="match status" value="1"/>
</dbReference>
<gene>
    <name evidence="5" type="primary">ssbA</name>
    <name evidence="5" type="ORF">BACCIP111883_03687</name>
</gene>
<keyword evidence="2" id="KW-0233">DNA recombination</keyword>
<dbReference type="InterPro" id="IPR012340">
    <property type="entry name" value="NA-bd_OB-fold"/>
</dbReference>
<reference evidence="5 6" key="1">
    <citation type="submission" date="2021-10" db="EMBL/GenBank/DDBJ databases">
        <authorList>
            <person name="Criscuolo A."/>
        </authorList>
    </citation>
    <scope>NUCLEOTIDE SEQUENCE [LARGE SCALE GENOMIC DNA]</scope>
    <source>
        <strain evidence="6">CIP 111883</strain>
    </source>
</reference>
<comment type="subunit">
    <text evidence="2">Homotetramer.</text>
</comment>
<evidence type="ECO:0000313" key="5">
    <source>
        <dbReference type="EMBL" id="CAG9622896.1"/>
    </source>
</evidence>
<evidence type="ECO:0000256" key="1">
    <source>
        <dbReference type="ARBA" id="ARBA00023125"/>
    </source>
</evidence>
<dbReference type="PIRSF" id="PIRSF002070">
    <property type="entry name" value="SSB"/>
    <property type="match status" value="1"/>
</dbReference>
<dbReference type="PANTHER" id="PTHR10302">
    <property type="entry name" value="SINGLE-STRANDED DNA-BINDING PROTEIN"/>
    <property type="match status" value="1"/>
</dbReference>
<comment type="function">
    <text evidence="2">Plays an important role in DNA replication, recombination and repair. Binds to ssDNA and to an array of partner proteins to recruit them to their sites of action during DNA metabolism.</text>
</comment>
<dbReference type="InterPro" id="IPR011344">
    <property type="entry name" value="ssDNA-bd"/>
</dbReference>
<protein>
    <recommendedName>
        <fullName evidence="2 3">Single-stranded DNA-binding protein</fullName>
        <shortName evidence="2">SSB</shortName>
    </recommendedName>
</protein>
<dbReference type="HAMAP" id="MF_00984">
    <property type="entry name" value="SSB"/>
    <property type="match status" value="1"/>
</dbReference>
<evidence type="ECO:0000256" key="3">
    <source>
        <dbReference type="PIRNR" id="PIRNR002070"/>
    </source>
</evidence>
<keyword evidence="2" id="KW-0227">DNA damage</keyword>
<accession>A0ABM8YSA7</accession>
<dbReference type="EMBL" id="CAKJTJ010000029">
    <property type="protein sequence ID" value="CAG9622896.1"/>
    <property type="molecule type" value="Genomic_DNA"/>
</dbReference>
<keyword evidence="1 2" id="KW-0238">DNA-binding</keyword>
<comment type="caution">
    <text evidence="2">Lacks conserved residue(s) required for the propagation of feature annotation.</text>
</comment>